<feature type="transmembrane region" description="Helical" evidence="6">
    <location>
        <begin position="129"/>
        <end position="154"/>
    </location>
</feature>
<comment type="caution">
    <text evidence="8">The sequence shown here is derived from an EMBL/GenBank/DDBJ whole genome shotgun (WGS) entry which is preliminary data.</text>
</comment>
<evidence type="ECO:0000256" key="5">
    <source>
        <dbReference type="ARBA" id="ARBA00038359"/>
    </source>
</evidence>
<dbReference type="Pfam" id="PF20684">
    <property type="entry name" value="Fung_rhodopsin"/>
    <property type="match status" value="1"/>
</dbReference>
<evidence type="ECO:0000256" key="1">
    <source>
        <dbReference type="ARBA" id="ARBA00004141"/>
    </source>
</evidence>
<feature type="transmembrane region" description="Helical" evidence="6">
    <location>
        <begin position="216"/>
        <end position="238"/>
    </location>
</feature>
<dbReference type="EMBL" id="JAVHNS010000016">
    <property type="protein sequence ID" value="KAK6333849.1"/>
    <property type="molecule type" value="Genomic_DNA"/>
</dbReference>
<evidence type="ECO:0000313" key="9">
    <source>
        <dbReference type="Proteomes" id="UP001373714"/>
    </source>
</evidence>
<evidence type="ECO:0000256" key="6">
    <source>
        <dbReference type="SAM" id="Phobius"/>
    </source>
</evidence>
<evidence type="ECO:0000259" key="7">
    <source>
        <dbReference type="Pfam" id="PF20684"/>
    </source>
</evidence>
<keyword evidence="4 6" id="KW-0472">Membrane</keyword>
<gene>
    <name evidence="8" type="ORF">TWF730_004031</name>
</gene>
<dbReference type="Proteomes" id="UP001373714">
    <property type="component" value="Unassembled WGS sequence"/>
</dbReference>
<organism evidence="8 9">
    <name type="scientific">Orbilia blumenaviensis</name>
    <dbReference type="NCBI Taxonomy" id="1796055"/>
    <lineage>
        <taxon>Eukaryota</taxon>
        <taxon>Fungi</taxon>
        <taxon>Dikarya</taxon>
        <taxon>Ascomycota</taxon>
        <taxon>Pezizomycotina</taxon>
        <taxon>Orbiliomycetes</taxon>
        <taxon>Orbiliales</taxon>
        <taxon>Orbiliaceae</taxon>
        <taxon>Orbilia</taxon>
    </lineage>
</organism>
<name>A0AAV9U2E4_9PEZI</name>
<feature type="transmembrane region" description="Helical" evidence="6">
    <location>
        <begin position="53"/>
        <end position="74"/>
    </location>
</feature>
<keyword evidence="2 6" id="KW-0812">Transmembrane</keyword>
<dbReference type="InterPro" id="IPR052337">
    <property type="entry name" value="SAT4-like"/>
</dbReference>
<sequence>MANQVNLTRLLEFAERSDMVRKAGLLPVVIPEDILREQVLNPNYHPKDLPKQLLITTWLCIFTPLVGVVLRFMARFGTESPLGADDWFSAVTWVFGAAYGATTILAVNLGGAGRHIWLVDDAGLEAMYLIGYFHQIAYGVASFFLHITIMFFYIRIIPSELFARKILYLFFLFHILYLPVFIGVSAAQCSPVRAGWDLRYRWKLGEETKCMDSTKLVTALTVVGVVTDCLLFLLPLSVVWRLGLEVGQKVLVSGLFLIGGLACIASGIRLHYLKILYASFDRTYHAMPVNALGHTEIALGLLAACLPMMRQAVLLMLPARRGVVFARVMEWLRRRRRRGRRGSVRVQKIDSRSTRITTADAAEARGALEMQGLEGVAIPPLPALPAPAVIAGDRSDNTPNTISRWSILKERHRLGNNNNNNNNVIKNSTRHDRLMRDIAREAYRVRDINTASGEMMEIDDMWIMMEDGPVRVPIRYDVPDDG</sequence>
<dbReference type="InterPro" id="IPR049326">
    <property type="entry name" value="Rhodopsin_dom_fungi"/>
</dbReference>
<reference evidence="8 9" key="1">
    <citation type="submission" date="2019-10" db="EMBL/GenBank/DDBJ databases">
        <authorList>
            <person name="Palmer J.M."/>
        </authorList>
    </citation>
    <scope>NUCLEOTIDE SEQUENCE [LARGE SCALE GENOMIC DNA]</scope>
    <source>
        <strain evidence="8 9">TWF730</strain>
    </source>
</reference>
<dbReference type="PANTHER" id="PTHR33048">
    <property type="entry name" value="PTH11-LIKE INTEGRAL MEMBRANE PROTEIN (AFU_ORTHOLOGUE AFUA_5G11245)"/>
    <property type="match status" value="1"/>
</dbReference>
<comment type="subcellular location">
    <subcellularLocation>
        <location evidence="1">Membrane</location>
        <topology evidence="1">Multi-pass membrane protein</topology>
    </subcellularLocation>
</comment>
<comment type="similarity">
    <text evidence="5">Belongs to the SAT4 family.</text>
</comment>
<dbReference type="AlphaFoldDB" id="A0AAV9U2E4"/>
<evidence type="ECO:0000256" key="2">
    <source>
        <dbReference type="ARBA" id="ARBA00022692"/>
    </source>
</evidence>
<feature type="transmembrane region" description="Helical" evidence="6">
    <location>
        <begin position="86"/>
        <end position="109"/>
    </location>
</feature>
<proteinExistence type="inferred from homology"/>
<keyword evidence="3 6" id="KW-1133">Transmembrane helix</keyword>
<feature type="transmembrane region" description="Helical" evidence="6">
    <location>
        <begin position="166"/>
        <end position="187"/>
    </location>
</feature>
<accession>A0AAV9U2E4</accession>
<evidence type="ECO:0000256" key="4">
    <source>
        <dbReference type="ARBA" id="ARBA00023136"/>
    </source>
</evidence>
<evidence type="ECO:0000313" key="8">
    <source>
        <dbReference type="EMBL" id="KAK6333849.1"/>
    </source>
</evidence>
<dbReference type="GO" id="GO:0016020">
    <property type="term" value="C:membrane"/>
    <property type="evidence" value="ECO:0007669"/>
    <property type="project" value="UniProtKB-SubCell"/>
</dbReference>
<evidence type="ECO:0000256" key="3">
    <source>
        <dbReference type="ARBA" id="ARBA00022989"/>
    </source>
</evidence>
<feature type="domain" description="Rhodopsin" evidence="7">
    <location>
        <begin position="70"/>
        <end position="312"/>
    </location>
</feature>
<feature type="transmembrane region" description="Helical" evidence="6">
    <location>
        <begin position="250"/>
        <end position="272"/>
    </location>
</feature>
<keyword evidence="9" id="KW-1185">Reference proteome</keyword>
<dbReference type="PANTHER" id="PTHR33048:SF129">
    <property type="entry name" value="INTEGRAL MEMBRANE PROTEIN-RELATED"/>
    <property type="match status" value="1"/>
</dbReference>
<protein>
    <recommendedName>
        <fullName evidence="7">Rhodopsin domain-containing protein</fullName>
    </recommendedName>
</protein>